<organism evidence="1 2">
    <name type="scientific">Seohaeicola zhoushanensis</name>
    <dbReference type="NCBI Taxonomy" id="1569283"/>
    <lineage>
        <taxon>Bacteria</taxon>
        <taxon>Pseudomonadati</taxon>
        <taxon>Pseudomonadota</taxon>
        <taxon>Alphaproteobacteria</taxon>
        <taxon>Rhodobacterales</taxon>
        <taxon>Roseobacteraceae</taxon>
        <taxon>Seohaeicola</taxon>
    </lineage>
</organism>
<evidence type="ECO:0000313" key="1">
    <source>
        <dbReference type="EMBL" id="GHF59440.1"/>
    </source>
</evidence>
<comment type="caution">
    <text evidence="1">The sequence shown here is derived from an EMBL/GenBank/DDBJ whole genome shotgun (WGS) entry which is preliminary data.</text>
</comment>
<proteinExistence type="predicted"/>
<dbReference type="Proteomes" id="UP000626220">
    <property type="component" value="Unassembled WGS sequence"/>
</dbReference>
<reference evidence="1" key="2">
    <citation type="submission" date="2020-09" db="EMBL/GenBank/DDBJ databases">
        <authorList>
            <person name="Sun Q."/>
            <person name="Kim S."/>
        </authorList>
    </citation>
    <scope>NUCLEOTIDE SEQUENCE</scope>
    <source>
        <strain evidence="1">KCTC 42650</strain>
    </source>
</reference>
<gene>
    <name evidence="1" type="ORF">GCM10017056_33780</name>
</gene>
<evidence type="ECO:0000313" key="2">
    <source>
        <dbReference type="Proteomes" id="UP000626220"/>
    </source>
</evidence>
<reference evidence="1" key="1">
    <citation type="journal article" date="2014" name="Int. J. Syst. Evol. Microbiol.">
        <title>Complete genome sequence of Corynebacterium casei LMG S-19264T (=DSM 44701T), isolated from a smear-ripened cheese.</title>
        <authorList>
            <consortium name="US DOE Joint Genome Institute (JGI-PGF)"/>
            <person name="Walter F."/>
            <person name="Albersmeier A."/>
            <person name="Kalinowski J."/>
            <person name="Ruckert C."/>
        </authorList>
    </citation>
    <scope>NUCLEOTIDE SEQUENCE</scope>
    <source>
        <strain evidence="1">KCTC 42650</strain>
    </source>
</reference>
<protein>
    <recommendedName>
        <fullName evidence="3">HNH endonuclease</fullName>
    </recommendedName>
</protein>
<dbReference type="EMBL" id="BNCJ01000010">
    <property type="protein sequence ID" value="GHF59440.1"/>
    <property type="molecule type" value="Genomic_DNA"/>
</dbReference>
<accession>A0A8J3H0G1</accession>
<name>A0A8J3H0G1_9RHOB</name>
<dbReference type="RefSeq" id="WP_189681274.1">
    <property type="nucleotide sequence ID" value="NZ_BNCJ01000010.1"/>
</dbReference>
<sequence length="217" mass="24599">MTNRDDFRATVVRIIAQRAGYRCSNQTCLRPTIGPDGADNSSSIGVAAHITAAAEGGPRYDPTLTSDERAAAENGIWLCQTCSRLVDTDVASHSIDQLREWKTLAEMRAYLGTRGFAIVASRSFKKLEDKMPNLVAEMRKDLSENPFIREFIVGSNRWSYNGDPNNPIFHYYFEDHDNLKPMLRVMQNYGAIIDTTHNKVDRFQLTEEFAEYLQLPI</sequence>
<keyword evidence="2" id="KW-1185">Reference proteome</keyword>
<dbReference type="AlphaFoldDB" id="A0A8J3H0G1"/>
<evidence type="ECO:0008006" key="3">
    <source>
        <dbReference type="Google" id="ProtNLM"/>
    </source>
</evidence>